<evidence type="ECO:0000313" key="3">
    <source>
        <dbReference type="Proteomes" id="UP001189619"/>
    </source>
</evidence>
<dbReference type="RefSeq" id="WP_304415411.1">
    <property type="nucleotide sequence ID" value="NZ_OY569118.1"/>
</dbReference>
<gene>
    <name evidence="2" type="ORF">BSPP4475_08515</name>
</gene>
<protein>
    <submittedName>
        <fullName evidence="2">Lant-dehydr-N domain-containing protein</fullName>
    </submittedName>
</protein>
<evidence type="ECO:0000259" key="1">
    <source>
        <dbReference type="Pfam" id="PF04738"/>
    </source>
</evidence>
<keyword evidence="3" id="KW-1185">Reference proteome</keyword>
<proteinExistence type="predicted"/>
<dbReference type="InterPro" id="IPR006827">
    <property type="entry name" value="Lant_deHydtase_N"/>
</dbReference>
<dbReference type="AlphaFoldDB" id="A0AA48M6X1"/>
<dbReference type="Pfam" id="PF04738">
    <property type="entry name" value="Lant_dehydr_N"/>
    <property type="match status" value="1"/>
</dbReference>
<dbReference type="EMBL" id="OY569118">
    <property type="protein sequence ID" value="CAJ1002356.1"/>
    <property type="molecule type" value="Genomic_DNA"/>
</dbReference>
<reference evidence="2" key="1">
    <citation type="submission" date="2023-07" db="EMBL/GenBank/DDBJ databases">
        <authorList>
            <person name="Ivanov I."/>
            <person name="Teneva D."/>
            <person name="Stoikov I."/>
        </authorList>
    </citation>
    <scope>NUCLEOTIDE SEQUENCE</scope>
    <source>
        <strain evidence="2">4475</strain>
    </source>
</reference>
<dbReference type="KEGG" id="bayd:BSPP4475_08515"/>
<feature type="domain" description="Lantibiotic dehydratase N-terminal" evidence="1">
    <location>
        <begin position="163"/>
        <end position="805"/>
    </location>
</feature>
<accession>A0AA48M6X1</accession>
<name>A0AA48M6X1_9BACL</name>
<sequence>MLKNSQAVQTHSLDTGWELLQDFVFRTTGFPFEWLEELRCTQTLAQAKRLLALEQEQDRLRDRFVHELFPRLIAYEQEREEVGSAVFPTLYKLRKRVMKNRTLSLDDVAFWKSRRYENTDWEHFVDEWNELESRRAEAIAAGEELFQAELARVRRVMMAKVNDPRFQEAVFLSSPSSFQRVIKYSKDWEAKPEPDWNSTARGAERMIFAYLQRFCAKNDTTSFFGPVNYGTCNAAEPRAIRRAFREGNVLGKRRVFIAHWYVKLLAQKLAGRNEILPHLKPRPNPLVRPLDSHTFHFHGLNRTFRLPDAHARVFLALDGEKTVSRVAAELSMDEIALIALLHELKNKRLIDLSIPLSPVRVDALAELRDQLAALPPAARQAGEELIDRLEGFRVLLEHTPYPERVQVWEDVERQLADLVEEDTRRKGGALYADRTALYEDCAGTLSALTIGGPLYRALTGSFLTTLKLLTAAAVLKWMDYQQEGRTLYRKLAADGKVVRYIDMIPLFEQGEPEMRYTRQFQSRIQALLRQRQEEHSGGELHISEEEVRDLLEPFQEEIERALAHLQMTLPSPDIMVAAPSADAVERGEFRLVLGELHDDCSTIFNGFMAYFADDPEALWARFEQRIQRMPQWERMATIITERRNKHVTPELPGHTILLSAVSTKEPAYVIPIHQVEVREIDGRLTLWANGKPLTLYPGDLHSAAHGCFSLPCVVPIAITVSSEQEEADVKRSPRIVVDGVVMQRERWEIPAEHMRADSLELKGFPLFVHMARKQMQFDLPDRFFVKWKAGEKPMYVDLSIPWSLEWMVRVAAQTDRVSISEMYPGPEHLWWHDDIGVHTFELRTGYVYDYSAGLRQKQEARMDRR</sequence>
<evidence type="ECO:0000313" key="2">
    <source>
        <dbReference type="EMBL" id="CAJ1002356.1"/>
    </source>
</evidence>
<dbReference type="Proteomes" id="UP001189619">
    <property type="component" value="Chromosome"/>
</dbReference>
<organism evidence="2 3">
    <name type="scientific">Brevibacillus aydinogluensis</name>
    <dbReference type="NCBI Taxonomy" id="927786"/>
    <lineage>
        <taxon>Bacteria</taxon>
        <taxon>Bacillati</taxon>
        <taxon>Bacillota</taxon>
        <taxon>Bacilli</taxon>
        <taxon>Bacillales</taxon>
        <taxon>Paenibacillaceae</taxon>
        <taxon>Brevibacillus</taxon>
    </lineage>
</organism>